<keyword evidence="3" id="KW-0812">Transmembrane</keyword>
<dbReference type="GeneID" id="87883269"/>
<dbReference type="FunFam" id="3.30.420.40:FF:000050">
    <property type="entry name" value="Actin, alpha skeletal muscle"/>
    <property type="match status" value="1"/>
</dbReference>
<keyword evidence="3" id="KW-1133">Transmembrane helix</keyword>
<dbReference type="Proteomes" id="UP001273166">
    <property type="component" value="Unassembled WGS sequence"/>
</dbReference>
<evidence type="ECO:0000256" key="2">
    <source>
        <dbReference type="ARBA" id="ARBA00049360"/>
    </source>
</evidence>
<comment type="function">
    <text evidence="1">Actins are highly conserved proteins that are involved in various types of cell motility and are ubiquitously expressed in all eukaryotic cells.</text>
</comment>
<dbReference type="PROSITE" id="PS00406">
    <property type="entry name" value="ACTINS_1"/>
    <property type="match status" value="1"/>
</dbReference>
<dbReference type="AlphaFoldDB" id="A0AAJ0M5D9"/>
<dbReference type="PANTHER" id="PTHR11937">
    <property type="entry name" value="ACTIN"/>
    <property type="match status" value="1"/>
</dbReference>
<dbReference type="InterPro" id="IPR043129">
    <property type="entry name" value="ATPase_NBD"/>
</dbReference>
<evidence type="ECO:0008006" key="6">
    <source>
        <dbReference type="Google" id="ProtNLM"/>
    </source>
</evidence>
<comment type="catalytic activity">
    <reaction evidence="2">
        <text>ATP + H2O = ADP + phosphate + H(+)</text>
        <dbReference type="Rhea" id="RHEA:13065"/>
        <dbReference type="ChEBI" id="CHEBI:15377"/>
        <dbReference type="ChEBI" id="CHEBI:15378"/>
        <dbReference type="ChEBI" id="CHEBI:30616"/>
        <dbReference type="ChEBI" id="CHEBI:43474"/>
        <dbReference type="ChEBI" id="CHEBI:456216"/>
    </reaction>
</comment>
<reference evidence="4" key="1">
    <citation type="journal article" date="2023" name="Mol. Phylogenet. Evol.">
        <title>Genome-scale phylogeny and comparative genomics of the fungal order Sordariales.</title>
        <authorList>
            <person name="Hensen N."/>
            <person name="Bonometti L."/>
            <person name="Westerberg I."/>
            <person name="Brannstrom I.O."/>
            <person name="Guillou S."/>
            <person name="Cros-Aarteil S."/>
            <person name="Calhoun S."/>
            <person name="Haridas S."/>
            <person name="Kuo A."/>
            <person name="Mondo S."/>
            <person name="Pangilinan J."/>
            <person name="Riley R."/>
            <person name="LaButti K."/>
            <person name="Andreopoulos B."/>
            <person name="Lipzen A."/>
            <person name="Chen C."/>
            <person name="Yan M."/>
            <person name="Daum C."/>
            <person name="Ng V."/>
            <person name="Clum A."/>
            <person name="Steindorff A."/>
            <person name="Ohm R.A."/>
            <person name="Martin F."/>
            <person name="Silar P."/>
            <person name="Natvig D.O."/>
            <person name="Lalanne C."/>
            <person name="Gautier V."/>
            <person name="Ament-Velasquez S.L."/>
            <person name="Kruys A."/>
            <person name="Hutchinson M.I."/>
            <person name="Powell A.J."/>
            <person name="Barry K."/>
            <person name="Miller A.N."/>
            <person name="Grigoriev I.V."/>
            <person name="Debuchy R."/>
            <person name="Gladieux P."/>
            <person name="Hiltunen Thoren M."/>
            <person name="Johannesson H."/>
        </authorList>
    </citation>
    <scope>NUCLEOTIDE SEQUENCE</scope>
    <source>
        <strain evidence="4">CBS 333.67</strain>
    </source>
</reference>
<dbReference type="SUPFAM" id="SSF53067">
    <property type="entry name" value="Actin-like ATPase domain"/>
    <property type="match status" value="1"/>
</dbReference>
<proteinExistence type="predicted"/>
<reference evidence="4" key="2">
    <citation type="submission" date="2023-06" db="EMBL/GenBank/DDBJ databases">
        <authorList>
            <consortium name="Lawrence Berkeley National Laboratory"/>
            <person name="Mondo S.J."/>
            <person name="Hensen N."/>
            <person name="Bonometti L."/>
            <person name="Westerberg I."/>
            <person name="Brannstrom I.O."/>
            <person name="Guillou S."/>
            <person name="Cros-Aarteil S."/>
            <person name="Calhoun S."/>
            <person name="Haridas S."/>
            <person name="Kuo A."/>
            <person name="Pangilinan J."/>
            <person name="Riley R."/>
            <person name="Labutti K."/>
            <person name="Andreopoulos B."/>
            <person name="Lipzen A."/>
            <person name="Chen C."/>
            <person name="Yanf M."/>
            <person name="Daum C."/>
            <person name="Ng V."/>
            <person name="Clum A."/>
            <person name="Steindorff A."/>
            <person name="Ohm R."/>
            <person name="Martin F."/>
            <person name="Silar P."/>
            <person name="Natvig D."/>
            <person name="Lalanne C."/>
            <person name="Gautier V."/>
            <person name="Ament-Velasquez S.L."/>
            <person name="Kruys A."/>
            <person name="Hutchinson M.I."/>
            <person name="Powell A.J."/>
            <person name="Barry K."/>
            <person name="Miller A.N."/>
            <person name="Grigoriev I.V."/>
            <person name="Debuchy R."/>
            <person name="Gladieux P."/>
            <person name="Thoren M.H."/>
            <person name="Johannesson H."/>
        </authorList>
    </citation>
    <scope>NUCLEOTIDE SEQUENCE</scope>
    <source>
        <strain evidence="4">CBS 333.67</strain>
    </source>
</reference>
<name>A0AAJ0M5D9_9PEZI</name>
<dbReference type="PRINTS" id="PR00190">
    <property type="entry name" value="ACTIN"/>
</dbReference>
<protein>
    <recommendedName>
        <fullName evidence="6">Actin</fullName>
    </recommendedName>
</protein>
<organism evidence="4 5">
    <name type="scientific">Chaetomium strumarium</name>
    <dbReference type="NCBI Taxonomy" id="1170767"/>
    <lineage>
        <taxon>Eukaryota</taxon>
        <taxon>Fungi</taxon>
        <taxon>Dikarya</taxon>
        <taxon>Ascomycota</taxon>
        <taxon>Pezizomycotina</taxon>
        <taxon>Sordariomycetes</taxon>
        <taxon>Sordariomycetidae</taxon>
        <taxon>Sordariales</taxon>
        <taxon>Chaetomiaceae</taxon>
        <taxon>Chaetomium</taxon>
    </lineage>
</organism>
<dbReference type="Pfam" id="PF00022">
    <property type="entry name" value="Actin"/>
    <property type="match status" value="1"/>
</dbReference>
<sequence>GQKDTYVGDEAQSKRGILTLRYPIEHGVATNWDDMEKIWHHTFSNELRVAPEEHQVLLTEAPINPKSNREKMIQIVFETFNVPAFYVSIQAILSLYASGRHPWRWR</sequence>
<dbReference type="PROSITE" id="PS01132">
    <property type="entry name" value="ACTINS_ACT_LIKE"/>
    <property type="match status" value="1"/>
</dbReference>
<comment type="caution">
    <text evidence="4">The sequence shown here is derived from an EMBL/GenBank/DDBJ whole genome shotgun (WGS) entry which is preliminary data.</text>
</comment>
<gene>
    <name evidence="4" type="ORF">B0T15DRAFT_388299</name>
</gene>
<feature type="non-terminal residue" evidence="4">
    <location>
        <position position="1"/>
    </location>
</feature>
<evidence type="ECO:0000313" key="4">
    <source>
        <dbReference type="EMBL" id="KAK3309738.1"/>
    </source>
</evidence>
<dbReference type="RefSeq" id="XP_062725518.1">
    <property type="nucleotide sequence ID" value="XM_062864440.1"/>
</dbReference>
<accession>A0AAJ0M5D9</accession>
<keyword evidence="5" id="KW-1185">Reference proteome</keyword>
<dbReference type="InterPro" id="IPR004000">
    <property type="entry name" value="Actin"/>
</dbReference>
<dbReference type="InterPro" id="IPR020902">
    <property type="entry name" value="Actin/actin-like_CS"/>
</dbReference>
<dbReference type="EMBL" id="JAUDZG010000001">
    <property type="protein sequence ID" value="KAK3309738.1"/>
    <property type="molecule type" value="Genomic_DNA"/>
</dbReference>
<keyword evidence="3" id="KW-0472">Membrane</keyword>
<evidence type="ECO:0000256" key="1">
    <source>
        <dbReference type="ARBA" id="ARBA00003520"/>
    </source>
</evidence>
<dbReference type="Gene3D" id="3.30.420.40">
    <property type="match status" value="1"/>
</dbReference>
<dbReference type="InterPro" id="IPR004001">
    <property type="entry name" value="Actin_CS"/>
</dbReference>
<evidence type="ECO:0000313" key="5">
    <source>
        <dbReference type="Proteomes" id="UP001273166"/>
    </source>
</evidence>
<evidence type="ECO:0000256" key="3">
    <source>
        <dbReference type="SAM" id="Phobius"/>
    </source>
</evidence>
<feature type="transmembrane region" description="Helical" evidence="3">
    <location>
        <begin position="75"/>
        <end position="97"/>
    </location>
</feature>